<dbReference type="Gene3D" id="3.40.50.200">
    <property type="entry name" value="Peptidase S8/S53 domain"/>
    <property type="match status" value="1"/>
</dbReference>
<dbReference type="GO" id="GO:0004252">
    <property type="term" value="F:serine-type endopeptidase activity"/>
    <property type="evidence" value="ECO:0007669"/>
    <property type="project" value="UniProtKB-UniRule"/>
</dbReference>
<comment type="caution">
    <text evidence="7">The sequence shown here is derived from an EMBL/GenBank/DDBJ whole genome shotgun (WGS) entry which is preliminary data.</text>
</comment>
<dbReference type="PROSITE" id="PS51892">
    <property type="entry name" value="SUBTILASE"/>
    <property type="match status" value="1"/>
</dbReference>
<evidence type="ECO:0000259" key="6">
    <source>
        <dbReference type="Pfam" id="PF00082"/>
    </source>
</evidence>
<organism evidence="7 8">
    <name type="scientific">Cereibacter sphaeroides</name>
    <name type="common">Rhodobacter sphaeroides</name>
    <dbReference type="NCBI Taxonomy" id="1063"/>
    <lineage>
        <taxon>Bacteria</taxon>
        <taxon>Pseudomonadati</taxon>
        <taxon>Pseudomonadota</taxon>
        <taxon>Alphaproteobacteria</taxon>
        <taxon>Rhodobacterales</taxon>
        <taxon>Paracoccaceae</taxon>
        <taxon>Cereibacter</taxon>
    </lineage>
</organism>
<keyword evidence="3 5" id="KW-0378">Hydrolase</keyword>
<dbReference type="AlphaFoldDB" id="A0AAX1UPL8"/>
<dbReference type="PROSITE" id="PS00136">
    <property type="entry name" value="SUBTILASE_ASP"/>
    <property type="match status" value="1"/>
</dbReference>
<dbReference type="EMBL" id="QWGP01000004">
    <property type="protein sequence ID" value="RHZ96959.1"/>
    <property type="molecule type" value="Genomic_DNA"/>
</dbReference>
<evidence type="ECO:0000256" key="4">
    <source>
        <dbReference type="ARBA" id="ARBA00022825"/>
    </source>
</evidence>
<evidence type="ECO:0000256" key="2">
    <source>
        <dbReference type="ARBA" id="ARBA00022670"/>
    </source>
</evidence>
<sequence length="556" mass="59257">MDTQTMTHAAPARAVAPRYYWLWHLAALKVLDADFGAAPEAVPPLSQSALRVVPVPQIRSTVWDRIPGGTATVALIDTGVSRTHPNLASRVDAERSIDLTTHRYGAQSVPVADATPWTREGRRAFFANLDLEGLQPLQLSSHEQDFLEAMVEDLRQSQGVTRPLRDGDESFSAHGTACAGLIVGEPAAVAPGTGALLPPAEAFPDGEPNPNGNLLPYFGVDPFSRLISIRTSFESDPYQFITAFLYAWQHKVDAIVLPRGLPDPVRAPLQPKEDLKADLETWKSRDAADLFQRLQMLGNGSGDPDAAQAGFQPDRPWKILSHLIQAISRHIPIVCAAGNDGESQLIYPASLADDSNGIVSVGAVTAEGLRAGYSNYGEGLTLVAPSDDYPVYNRHQMRLNRFDPLIGLHDYAVGAGREHVYCPLELVTTDLPGVFGYDSGAQPWAQVMPAQGNPGLGGGYYTGFGGTSGASALVGGLLALAQRARRAAGKAPLGGHALKRLLRRASSTAAVVAPGYRPLTPDTMNADDETLLGPAAFFGAGLPDARLLVEEAVAHP</sequence>
<dbReference type="InterPro" id="IPR050131">
    <property type="entry name" value="Peptidase_S8_subtilisin-like"/>
</dbReference>
<dbReference type="SUPFAM" id="SSF52743">
    <property type="entry name" value="Subtilisin-like"/>
    <property type="match status" value="1"/>
</dbReference>
<dbReference type="InterPro" id="IPR015500">
    <property type="entry name" value="Peptidase_S8_subtilisin-rel"/>
</dbReference>
<evidence type="ECO:0000313" key="7">
    <source>
        <dbReference type="EMBL" id="RHZ96959.1"/>
    </source>
</evidence>
<evidence type="ECO:0000256" key="3">
    <source>
        <dbReference type="ARBA" id="ARBA00022801"/>
    </source>
</evidence>
<dbReference type="Proteomes" id="UP000266305">
    <property type="component" value="Unassembled WGS sequence"/>
</dbReference>
<evidence type="ECO:0000256" key="5">
    <source>
        <dbReference type="PROSITE-ProRule" id="PRU01240"/>
    </source>
</evidence>
<dbReference type="InterPro" id="IPR036852">
    <property type="entry name" value="Peptidase_S8/S53_dom_sf"/>
</dbReference>
<evidence type="ECO:0000313" key="8">
    <source>
        <dbReference type="Proteomes" id="UP000266305"/>
    </source>
</evidence>
<dbReference type="Pfam" id="PF00082">
    <property type="entry name" value="Peptidase_S8"/>
    <property type="match status" value="1"/>
</dbReference>
<dbReference type="PRINTS" id="PR00723">
    <property type="entry name" value="SUBTILISIN"/>
</dbReference>
<keyword evidence="4 5" id="KW-0720">Serine protease</keyword>
<dbReference type="RefSeq" id="WP_118999532.1">
    <property type="nucleotide sequence ID" value="NZ_QWGP01000004.1"/>
</dbReference>
<dbReference type="PANTHER" id="PTHR43806:SF11">
    <property type="entry name" value="CEREVISIN-RELATED"/>
    <property type="match status" value="1"/>
</dbReference>
<reference evidence="7 8" key="1">
    <citation type="submission" date="2018-08" db="EMBL/GenBank/DDBJ databases">
        <title>Draft genome sequence of Rhodobacter sphaeroides FY.</title>
        <authorList>
            <person name="Rayyan A."/>
            <person name="Meyer T.E."/>
            <person name="Kyndt J.A."/>
        </authorList>
    </citation>
    <scope>NUCLEOTIDE SEQUENCE [LARGE SCALE GENOMIC DNA]</scope>
    <source>
        <strain evidence="7 8">FY</strain>
    </source>
</reference>
<evidence type="ECO:0000256" key="1">
    <source>
        <dbReference type="ARBA" id="ARBA00011073"/>
    </source>
</evidence>
<proteinExistence type="inferred from homology"/>
<name>A0AAX1UPL8_CERSP</name>
<dbReference type="InterPro" id="IPR023827">
    <property type="entry name" value="Peptidase_S8_Asp-AS"/>
</dbReference>
<comment type="similarity">
    <text evidence="1 5">Belongs to the peptidase S8 family.</text>
</comment>
<gene>
    <name evidence="7" type="ORF">D1114_05725</name>
</gene>
<dbReference type="GO" id="GO:0006508">
    <property type="term" value="P:proteolysis"/>
    <property type="evidence" value="ECO:0007669"/>
    <property type="project" value="UniProtKB-KW"/>
</dbReference>
<feature type="active site" description="Charge relay system" evidence="5">
    <location>
        <position position="174"/>
    </location>
</feature>
<dbReference type="InterPro" id="IPR000209">
    <property type="entry name" value="Peptidase_S8/S53_dom"/>
</dbReference>
<keyword evidence="2 5" id="KW-0645">Protease</keyword>
<feature type="domain" description="Peptidase S8/S53" evidence="6">
    <location>
        <begin position="70"/>
        <end position="510"/>
    </location>
</feature>
<dbReference type="PANTHER" id="PTHR43806">
    <property type="entry name" value="PEPTIDASE S8"/>
    <property type="match status" value="1"/>
</dbReference>
<feature type="active site" description="Charge relay system" evidence="5">
    <location>
        <position position="77"/>
    </location>
</feature>
<protein>
    <submittedName>
        <fullName evidence="7">Peptidase S8</fullName>
    </submittedName>
</protein>
<feature type="active site" description="Charge relay system" evidence="5">
    <location>
        <position position="468"/>
    </location>
</feature>
<accession>A0AAX1UPL8</accession>